<dbReference type="Gene3D" id="3.10.100.10">
    <property type="entry name" value="Mannose-Binding Protein A, subunit A"/>
    <property type="match status" value="1"/>
</dbReference>
<evidence type="ECO:0000256" key="11">
    <source>
        <dbReference type="ARBA" id="ARBA00022753"/>
    </source>
</evidence>
<feature type="domain" description="VHS" evidence="27">
    <location>
        <begin position="782"/>
        <end position="909"/>
    </location>
</feature>
<evidence type="ECO:0000259" key="25">
    <source>
        <dbReference type="PROSITE" id="PS50002"/>
    </source>
</evidence>
<evidence type="ECO:0000259" key="27">
    <source>
        <dbReference type="PROSITE" id="PS50179"/>
    </source>
</evidence>
<evidence type="ECO:0000256" key="9">
    <source>
        <dbReference type="ARBA" id="ARBA00022734"/>
    </source>
</evidence>
<dbReference type="InterPro" id="IPR018378">
    <property type="entry name" value="C-type_lectin_CS"/>
</dbReference>
<dbReference type="Gene3D" id="1.25.40.90">
    <property type="match status" value="1"/>
</dbReference>
<dbReference type="InterPro" id="IPR002014">
    <property type="entry name" value="VHS_dom"/>
</dbReference>
<accession>A0A6P7L547</accession>
<dbReference type="InterPro" id="IPR003903">
    <property type="entry name" value="UIM_dom"/>
</dbReference>
<dbReference type="FunFam" id="1.20.5.1940:FF:000002">
    <property type="entry name" value="Signal transducing adapter molecule 1"/>
    <property type="match status" value="1"/>
</dbReference>
<evidence type="ECO:0000256" key="8">
    <source>
        <dbReference type="ARBA" id="ARBA00022723"/>
    </source>
</evidence>
<evidence type="ECO:0000256" key="10">
    <source>
        <dbReference type="ARBA" id="ARBA00022737"/>
    </source>
</evidence>
<feature type="region of interest" description="Disordered" evidence="23">
    <location>
        <begin position="919"/>
        <end position="939"/>
    </location>
</feature>
<feature type="compositionally biased region" description="Polar residues" evidence="23">
    <location>
        <begin position="1248"/>
        <end position="1266"/>
    </location>
</feature>
<evidence type="ECO:0000256" key="15">
    <source>
        <dbReference type="ARBA" id="ARBA00022989"/>
    </source>
</evidence>
<dbReference type="Gene3D" id="2.30.30.40">
    <property type="entry name" value="SH3 Domains"/>
    <property type="match status" value="1"/>
</dbReference>
<evidence type="ECO:0000313" key="29">
    <source>
        <dbReference type="RefSeq" id="XP_028988289.2"/>
    </source>
</evidence>
<evidence type="ECO:0000256" key="12">
    <source>
        <dbReference type="ARBA" id="ARBA00022837"/>
    </source>
</evidence>
<evidence type="ECO:0000256" key="23">
    <source>
        <dbReference type="SAM" id="MobiDB-lite"/>
    </source>
</evidence>
<evidence type="ECO:0000256" key="14">
    <source>
        <dbReference type="ARBA" id="ARBA00022968"/>
    </source>
</evidence>
<keyword evidence="28" id="KW-1185">Reference proteome</keyword>
<feature type="domain" description="SH3" evidence="25">
    <location>
        <begin position="976"/>
        <end position="1035"/>
    </location>
</feature>
<dbReference type="GO" id="GO:0035091">
    <property type="term" value="F:phosphatidylinositol binding"/>
    <property type="evidence" value="ECO:0007669"/>
    <property type="project" value="InterPro"/>
</dbReference>
<feature type="coiled-coil region" evidence="22">
    <location>
        <begin position="216"/>
        <end position="257"/>
    </location>
</feature>
<dbReference type="GO" id="GO:0005581">
    <property type="term" value="C:collagen trimer"/>
    <property type="evidence" value="ECO:0007669"/>
    <property type="project" value="UniProtKB-KW"/>
</dbReference>
<evidence type="ECO:0000256" key="18">
    <source>
        <dbReference type="ARBA" id="ARBA00023136"/>
    </source>
</evidence>
<protein>
    <recommendedName>
        <fullName evidence="4">Collectin-12</fullName>
    </recommendedName>
</protein>
<dbReference type="InterPro" id="IPR047528">
    <property type="entry name" value="VHS_STAM1"/>
</dbReference>
<dbReference type="Pfam" id="PF00018">
    <property type="entry name" value="SH3_1"/>
    <property type="match status" value="1"/>
</dbReference>
<comment type="subcellular location">
    <subcellularLocation>
        <location evidence="1">Early endosome membrane</location>
        <topology evidence="1">Peripheral membrane protein</topology>
        <orientation evidence="1">Cytoplasmic side</orientation>
    </subcellularLocation>
    <subcellularLocation>
        <location evidence="2">Membrane</location>
        <topology evidence="2">Single-pass type II membrane protein</topology>
    </subcellularLocation>
</comment>
<dbReference type="InterPro" id="IPR047492">
    <property type="entry name" value="GAT_STAM1"/>
</dbReference>
<dbReference type="InterPro" id="IPR008160">
    <property type="entry name" value="Collagen"/>
</dbReference>
<dbReference type="InterPro" id="IPR035657">
    <property type="entry name" value="STAM1_SH3"/>
</dbReference>
<dbReference type="KEGG" id="bspl:114844819"/>
<feature type="compositionally biased region" description="Polar residues" evidence="23">
    <location>
        <begin position="954"/>
        <end position="973"/>
    </location>
</feature>
<evidence type="ECO:0000256" key="20">
    <source>
        <dbReference type="ARBA" id="ARBA00023170"/>
    </source>
</evidence>
<evidence type="ECO:0000256" key="17">
    <source>
        <dbReference type="ARBA" id="ARBA00023119"/>
    </source>
</evidence>
<evidence type="ECO:0000256" key="13">
    <source>
        <dbReference type="ARBA" id="ARBA00022927"/>
    </source>
</evidence>
<dbReference type="OrthoDB" id="10068368at2759"/>
<dbReference type="SUPFAM" id="SSF48464">
    <property type="entry name" value="ENTH/VHS domain"/>
    <property type="match status" value="1"/>
</dbReference>
<dbReference type="Pfam" id="PF00059">
    <property type="entry name" value="Lectin_C"/>
    <property type="match status" value="1"/>
</dbReference>
<dbReference type="FunCoup" id="A0A6P7L547">
    <property type="interactions" value="1614"/>
</dbReference>
<evidence type="ECO:0000256" key="6">
    <source>
        <dbReference type="ARBA" id="ARBA00022448"/>
    </source>
</evidence>
<feature type="region of interest" description="Disordered" evidence="23">
    <location>
        <begin position="1240"/>
        <end position="1286"/>
    </location>
</feature>
<keyword evidence="9" id="KW-0430">Lectin</keyword>
<dbReference type="PROSITE" id="PS50041">
    <property type="entry name" value="C_TYPE_LECTIN_2"/>
    <property type="match status" value="1"/>
</dbReference>
<gene>
    <name evidence="29" type="primary">LOC114844819</name>
</gene>
<reference evidence="29" key="1">
    <citation type="submission" date="2025-08" db="UniProtKB">
        <authorList>
            <consortium name="RefSeq"/>
        </authorList>
    </citation>
    <scope>IDENTIFICATION</scope>
</reference>
<dbReference type="PROSITE" id="PS50179">
    <property type="entry name" value="VHS"/>
    <property type="match status" value="1"/>
</dbReference>
<dbReference type="PRINTS" id="PR00452">
    <property type="entry name" value="SH3DOMAIN"/>
</dbReference>
<evidence type="ECO:0000313" key="28">
    <source>
        <dbReference type="Proteomes" id="UP000515150"/>
    </source>
</evidence>
<evidence type="ECO:0000256" key="1">
    <source>
        <dbReference type="ARBA" id="ARBA00004469"/>
    </source>
</evidence>
<dbReference type="GO" id="GO:0031901">
    <property type="term" value="C:early endosome membrane"/>
    <property type="evidence" value="ECO:0007669"/>
    <property type="project" value="UniProtKB-SubCell"/>
</dbReference>
<keyword evidence="17" id="KW-0176">Collagen</keyword>
<keyword evidence="8" id="KW-0479">Metal-binding</keyword>
<dbReference type="InterPro" id="IPR033989">
    <property type="entry name" value="CD209-like_CTLD"/>
</dbReference>
<keyword evidence="6" id="KW-0813">Transport</keyword>
<feature type="coiled-coil region" evidence="22">
    <location>
        <begin position="72"/>
        <end position="117"/>
    </location>
</feature>
<keyword evidence="12" id="KW-0106">Calcium</keyword>
<dbReference type="InterPro" id="IPR058762">
    <property type="entry name" value="COLEC12_dom"/>
</dbReference>
<dbReference type="Pfam" id="PF00790">
    <property type="entry name" value="VHS"/>
    <property type="match status" value="1"/>
</dbReference>
<name>A0A6P7L547_BETSP</name>
<dbReference type="InterPro" id="IPR050670">
    <property type="entry name" value="STAM"/>
</dbReference>
<dbReference type="Gene3D" id="1.20.5.1940">
    <property type="match status" value="1"/>
</dbReference>
<dbReference type="GeneID" id="114844819"/>
<dbReference type="InterPro" id="IPR001452">
    <property type="entry name" value="SH3_domain"/>
</dbReference>
<evidence type="ECO:0000256" key="19">
    <source>
        <dbReference type="ARBA" id="ARBA00023157"/>
    </source>
</evidence>
<evidence type="ECO:0000256" key="3">
    <source>
        <dbReference type="ARBA" id="ARBA00009666"/>
    </source>
</evidence>
<keyword evidence="20" id="KW-0675">Receptor</keyword>
<dbReference type="InterPro" id="IPR016186">
    <property type="entry name" value="C-type_lectin-like/link_sf"/>
</dbReference>
<dbReference type="InterPro" id="IPR016187">
    <property type="entry name" value="CTDL_fold"/>
</dbReference>
<sequence>MKDYFTDEEEVQSFGYKRFGIQEGAECTKCKKDWALRAAIGLLYVLCALLTIAVAVLGYKVVQRMDSVSEGIQDYGGKINAVETDLKKLNGEAGEKSDNAMSEIKTFKSDLETLQNQVNDIVLRANRNKNLLDELQITGGDVHNQHVSLRSFLEGNAASLRGLNRTLTSYSGFINNLQTDTARLQSDIQGQVKVLSDTQLSVDTLNISQSQQRNLLSTLQKTVEETSQAVQSLRNDYQTLQQTARQAQADTEWLKEKVQSLQVLAANNSALARSNGEALDDLGAQLSTLASQIQNTSAVSEGHDQRLREIMDHQRDHDNVTAAKFDEMEMQLDRHESNMDLLTGNISFSAQLLGAISTDVNGLRSCAETVIRHSDLLLGLNSSVTEASADSKDLRTQHVELAARLDREVNNLSMVMEEMKLVDSKHSQLITNFTILQGPPGPRGPKGERGVPGMPGQLGQRGDKGDHGVPGFPGPKGDKGPTGLPGVEGAQGPPGARGVPGAKGSRGSGGRPGSTGEKGDRGSIGLMGLTGLQGVPGLQGPVGPRGSAGPQGPQGPVGPVGPPGPMGPPGLPPPTIILNPPQPTQVPERPTPAQPPKPVAEPGSVSQQVQLSVAATPVPGCPPGFRKFGDHCYLFSSGSQRLNFDEAHQFCVNMSSHMLFINDNEEQQFVRTAIAGKGYFWLGLTDREEENVWKWLDGTEPVFKKWKPGQPDNWTHGHEAGEDCAGLIHNANWNDFYCTDRIGFICERVSDYNRGRHKSVVVSAPAMPLFTTNPFDQDVEKATSEMNTAEDWGLILDICDKIGQSRTGPKECLRSIMRRVNHKDPHVAMQALTLLGACVSNCGKIFHLEVCSREFASEVSNVLNKGHPKVCEKLKALMVEWAEDFRNDPQLSLISAMIKNLREQGVTFPAVGSQAAEQAKASPALVAKDPSTSNKKEEEDLAKAIELSLKEQRQQPQASLSSLYPNTSSLLSSHKSDGRKVRAIYDFEAAEDNELTFKSGEIITILDDSDPNWWKGETYQGVGLFPSNFVTADLTAEPEMMKTEKKTVQFSEDIQVETIEPEQEPVYIDEDKMDQLLQMIQSADPTDNQSDSVELLQLEGACNQMGPLIDQKLEDIDRKHSELSELNVKVMEALSLYAKLMNEDPVYAMYAKLQSQQYYMQQPANAAQQVYPGQPASGSYAMTGAAVQGYSVPIEQLPAGAPIAGQPAPGDVHMYMGQPPVYTAAPGALASADVQSYQNPVATAGPAPSTNHAGMTQTPNYSTPSGPSIAPSPDATQVHYSEKALL</sequence>
<dbReference type="PROSITE" id="PS50330">
    <property type="entry name" value="UIM"/>
    <property type="match status" value="1"/>
</dbReference>
<dbReference type="PANTHER" id="PTHR45929:SF2">
    <property type="entry name" value="SIGNAL TRANSDUCING ADAPTER MOLECULE 1"/>
    <property type="match status" value="1"/>
</dbReference>
<dbReference type="SMART" id="SM00288">
    <property type="entry name" value="VHS"/>
    <property type="match status" value="1"/>
</dbReference>
<evidence type="ECO:0000256" key="2">
    <source>
        <dbReference type="ARBA" id="ARBA00004606"/>
    </source>
</evidence>
<evidence type="ECO:0000256" key="22">
    <source>
        <dbReference type="SAM" id="Coils"/>
    </source>
</evidence>
<evidence type="ECO:0000256" key="7">
    <source>
        <dbReference type="ARBA" id="ARBA00022692"/>
    </source>
</evidence>
<keyword evidence="19" id="KW-1015">Disulfide bond</keyword>
<dbReference type="GO" id="GO:0043328">
    <property type="term" value="P:protein transport to vacuole involved in ubiquitin-dependent protein catabolic process via the multivesicular body sorting pathway"/>
    <property type="evidence" value="ECO:0007669"/>
    <property type="project" value="TreeGrafter"/>
</dbReference>
<keyword evidence="15 24" id="KW-1133">Transmembrane helix</keyword>
<feature type="compositionally biased region" description="Gly residues" evidence="23">
    <location>
        <begin position="504"/>
        <end position="513"/>
    </location>
</feature>
<evidence type="ECO:0000256" key="4">
    <source>
        <dbReference type="ARBA" id="ARBA00017460"/>
    </source>
</evidence>
<dbReference type="PROSITE" id="PS00615">
    <property type="entry name" value="C_TYPE_LECTIN_1"/>
    <property type="match status" value="1"/>
</dbReference>
<feature type="compositionally biased region" description="Low complexity" evidence="23">
    <location>
        <begin position="529"/>
        <end position="551"/>
    </location>
</feature>
<evidence type="ECO:0000256" key="24">
    <source>
        <dbReference type="SAM" id="Phobius"/>
    </source>
</evidence>
<dbReference type="InterPro" id="IPR008942">
    <property type="entry name" value="ENTH_VHS"/>
</dbReference>
<dbReference type="CDD" id="cd17000">
    <property type="entry name" value="VHS_STAM1"/>
    <property type="match status" value="1"/>
</dbReference>
<dbReference type="InterPro" id="IPR001304">
    <property type="entry name" value="C-type_lectin-like"/>
</dbReference>
<keyword evidence="18 24" id="KW-0472">Membrane</keyword>
<dbReference type="AlphaFoldDB" id="A0A6P7L547"/>
<feature type="region of interest" description="Disordered" evidence="23">
    <location>
        <begin position="952"/>
        <end position="974"/>
    </location>
</feature>
<proteinExistence type="inferred from homology"/>
<dbReference type="GO" id="GO:0030246">
    <property type="term" value="F:carbohydrate binding"/>
    <property type="evidence" value="ECO:0007669"/>
    <property type="project" value="UniProtKB-KW"/>
</dbReference>
<dbReference type="FunFam" id="1.25.40.90:FF:000009">
    <property type="entry name" value="Putative signal transducing adapter molecule 1"/>
    <property type="match status" value="1"/>
</dbReference>
<dbReference type="PROSITE" id="PS50002">
    <property type="entry name" value="SH3"/>
    <property type="match status" value="1"/>
</dbReference>
<evidence type="ECO:0000256" key="5">
    <source>
        <dbReference type="ARBA" id="ARBA00022443"/>
    </source>
</evidence>
<feature type="compositionally biased region" description="Pro residues" evidence="23">
    <location>
        <begin position="559"/>
        <end position="599"/>
    </location>
</feature>
<keyword evidence="7 24" id="KW-0812">Transmembrane</keyword>
<feature type="transmembrane region" description="Helical" evidence="24">
    <location>
        <begin position="38"/>
        <end position="59"/>
    </location>
</feature>
<dbReference type="Pfam" id="PF01391">
    <property type="entry name" value="Collagen"/>
    <property type="match status" value="2"/>
</dbReference>
<dbReference type="SMART" id="SM00326">
    <property type="entry name" value="SH3"/>
    <property type="match status" value="1"/>
</dbReference>
<dbReference type="SMART" id="SM00034">
    <property type="entry name" value="CLECT"/>
    <property type="match status" value="1"/>
</dbReference>
<dbReference type="Proteomes" id="UP000515150">
    <property type="component" value="Chromosome 17"/>
</dbReference>
<dbReference type="RefSeq" id="XP_028988289.2">
    <property type="nucleotide sequence ID" value="XM_029132456.3"/>
</dbReference>
<feature type="region of interest" description="Disordered" evidence="23">
    <location>
        <begin position="434"/>
        <end position="603"/>
    </location>
</feature>
<keyword evidence="13" id="KW-0653">Protein transport</keyword>
<dbReference type="CDD" id="cd11964">
    <property type="entry name" value="SH3_STAM1"/>
    <property type="match status" value="1"/>
</dbReference>
<dbReference type="InParanoid" id="A0A6P7L547"/>
<dbReference type="SUPFAM" id="SSF50044">
    <property type="entry name" value="SH3-domain"/>
    <property type="match status" value="1"/>
</dbReference>
<keyword evidence="11" id="KW-0967">Endosome</keyword>
<dbReference type="CDD" id="cd03590">
    <property type="entry name" value="CLECT_DC-SIGN_like"/>
    <property type="match status" value="1"/>
</dbReference>
<feature type="domain" description="C-type lectin" evidence="26">
    <location>
        <begin position="628"/>
        <end position="747"/>
    </location>
</feature>
<dbReference type="Pfam" id="PF02809">
    <property type="entry name" value="UIM"/>
    <property type="match status" value="1"/>
</dbReference>
<evidence type="ECO:0000256" key="21">
    <source>
        <dbReference type="PROSITE-ProRule" id="PRU00192"/>
    </source>
</evidence>
<dbReference type="SUPFAM" id="SSF56436">
    <property type="entry name" value="C-type lectin-like"/>
    <property type="match status" value="1"/>
</dbReference>
<keyword evidence="10" id="KW-0677">Repeat</keyword>
<keyword evidence="16 22" id="KW-0175">Coiled coil</keyword>
<dbReference type="CDD" id="cd21389">
    <property type="entry name" value="GAT_STAM1"/>
    <property type="match status" value="1"/>
</dbReference>
<dbReference type="Pfam" id="PF26004">
    <property type="entry name" value="COLEC12"/>
    <property type="match status" value="1"/>
</dbReference>
<dbReference type="InterPro" id="IPR036028">
    <property type="entry name" value="SH3-like_dom_sf"/>
</dbReference>
<keyword evidence="14" id="KW-0735">Signal-anchor</keyword>
<keyword evidence="5 21" id="KW-0728">SH3 domain</keyword>
<dbReference type="GO" id="GO:0043130">
    <property type="term" value="F:ubiquitin binding"/>
    <property type="evidence" value="ECO:0007669"/>
    <property type="project" value="InterPro"/>
</dbReference>
<evidence type="ECO:0000259" key="26">
    <source>
        <dbReference type="PROSITE" id="PS50041"/>
    </source>
</evidence>
<comment type="similarity">
    <text evidence="3">Belongs to the STAM family.</text>
</comment>
<evidence type="ECO:0000256" key="16">
    <source>
        <dbReference type="ARBA" id="ARBA00023054"/>
    </source>
</evidence>
<dbReference type="PANTHER" id="PTHR45929">
    <property type="entry name" value="JAK PATHWAY SIGNAL TRANSDUCTION ADAPTOR MOLECULE"/>
    <property type="match status" value="1"/>
</dbReference>
<dbReference type="GO" id="GO:0033565">
    <property type="term" value="C:ESCRT-0 complex"/>
    <property type="evidence" value="ECO:0007669"/>
    <property type="project" value="TreeGrafter"/>
</dbReference>
<organism evidence="28 29">
    <name type="scientific">Betta splendens</name>
    <name type="common">Siamese fighting fish</name>
    <dbReference type="NCBI Taxonomy" id="158456"/>
    <lineage>
        <taxon>Eukaryota</taxon>
        <taxon>Metazoa</taxon>
        <taxon>Chordata</taxon>
        <taxon>Craniata</taxon>
        <taxon>Vertebrata</taxon>
        <taxon>Euteleostomi</taxon>
        <taxon>Actinopterygii</taxon>
        <taxon>Neopterygii</taxon>
        <taxon>Teleostei</taxon>
        <taxon>Neoteleostei</taxon>
        <taxon>Acanthomorphata</taxon>
        <taxon>Anabantaria</taxon>
        <taxon>Anabantiformes</taxon>
        <taxon>Anabantoidei</taxon>
        <taxon>Osphronemidae</taxon>
        <taxon>Betta</taxon>
    </lineage>
</organism>